<reference evidence="2 3" key="1">
    <citation type="submission" date="2017-01" db="EMBL/GenBank/DDBJ databases">
        <title>Bacillus cereus isolates.</title>
        <authorList>
            <person name="Beno S.M."/>
        </authorList>
    </citation>
    <scope>NUCLEOTIDE SEQUENCE [LARGE SCALE GENOMIC DNA]</scope>
    <source>
        <strain evidence="2 3">FSL H8-0485</strain>
    </source>
</reference>
<dbReference type="Proteomes" id="UP000190906">
    <property type="component" value="Unassembled WGS sequence"/>
</dbReference>
<feature type="coiled-coil region" evidence="1">
    <location>
        <begin position="28"/>
        <end position="69"/>
    </location>
</feature>
<evidence type="ECO:0000313" key="3">
    <source>
        <dbReference type="Proteomes" id="UP000190906"/>
    </source>
</evidence>
<dbReference type="RefSeq" id="WP_078205696.1">
    <property type="nucleotide sequence ID" value="NZ_MUAJ01000065.1"/>
</dbReference>
<sequence length="193" mass="22096">MKQILQIGAIIALSITSLTLWSSNSDLKGEAKQQKTKLSAEIKELKNENRELEERLQVLKENTQEKGQVVAKNFVETLMTYDSNDKEKKGLEALRKLVKGEAENKLFNAGEDSHKQIDDAAIHYMTKANVKDMYYTRSAEDKADVTVNYEYVISIEGEKKKENHSMKLSLVLENENWFVENYDFKIENGTEGP</sequence>
<protein>
    <submittedName>
        <fullName evidence="2">Uncharacterized protein</fullName>
    </submittedName>
</protein>
<evidence type="ECO:0000256" key="1">
    <source>
        <dbReference type="SAM" id="Coils"/>
    </source>
</evidence>
<proteinExistence type="predicted"/>
<dbReference type="AlphaFoldDB" id="A0A1S9TCC5"/>
<comment type="caution">
    <text evidence="2">The sequence shown here is derived from an EMBL/GenBank/DDBJ whole genome shotgun (WGS) entry which is preliminary data.</text>
</comment>
<evidence type="ECO:0000313" key="2">
    <source>
        <dbReference type="EMBL" id="OOR07653.1"/>
    </source>
</evidence>
<dbReference type="EMBL" id="MUAJ01000065">
    <property type="protein sequence ID" value="OOR07653.1"/>
    <property type="molecule type" value="Genomic_DNA"/>
</dbReference>
<keyword evidence="1" id="KW-0175">Coiled coil</keyword>
<accession>A0A1S9TCC5</accession>
<gene>
    <name evidence="2" type="ORF">BW897_30120</name>
</gene>
<organism evidence="2 3">
    <name type="scientific">Bacillus cereus</name>
    <dbReference type="NCBI Taxonomy" id="1396"/>
    <lineage>
        <taxon>Bacteria</taxon>
        <taxon>Bacillati</taxon>
        <taxon>Bacillota</taxon>
        <taxon>Bacilli</taxon>
        <taxon>Bacillales</taxon>
        <taxon>Bacillaceae</taxon>
        <taxon>Bacillus</taxon>
        <taxon>Bacillus cereus group</taxon>
    </lineage>
</organism>
<name>A0A1S9TCC5_BACCE</name>